<keyword evidence="2" id="KW-1185">Reference proteome</keyword>
<dbReference type="Proteomes" id="UP000075880">
    <property type="component" value="Unassembled WGS sequence"/>
</dbReference>
<proteinExistence type="predicted"/>
<dbReference type="AlphaFoldDB" id="A0AAG5D224"/>
<sequence>MIRRGVTSWYDGTGNDARCGLFILAAFMSSVCDGRESRLTVRTPVIVYVALPASQPDILTSPVIESASSRFSPPAYFRQSGFGVPTIPSRSARSRSINVKDEPSSSSAYVLMVTRPCSVTGTYRRSTSLVAVW</sequence>
<dbReference type="EnsemblMetazoa" id="ENSAATROPT005646">
    <property type="protein sequence ID" value="ENSAATROPP005221"/>
    <property type="gene ID" value="ENSAATROPG004549"/>
</dbReference>
<accession>A0AAG5D224</accession>
<protein>
    <submittedName>
        <fullName evidence="1">Uncharacterized protein</fullName>
    </submittedName>
</protein>
<evidence type="ECO:0000313" key="1">
    <source>
        <dbReference type="EnsemblMetazoa" id="ENSAATROPP005221"/>
    </source>
</evidence>
<evidence type="ECO:0000313" key="2">
    <source>
        <dbReference type="Proteomes" id="UP000075880"/>
    </source>
</evidence>
<organism evidence="1 2">
    <name type="scientific">Anopheles atroparvus</name>
    <name type="common">European mosquito</name>
    <dbReference type="NCBI Taxonomy" id="41427"/>
    <lineage>
        <taxon>Eukaryota</taxon>
        <taxon>Metazoa</taxon>
        <taxon>Ecdysozoa</taxon>
        <taxon>Arthropoda</taxon>
        <taxon>Hexapoda</taxon>
        <taxon>Insecta</taxon>
        <taxon>Pterygota</taxon>
        <taxon>Neoptera</taxon>
        <taxon>Endopterygota</taxon>
        <taxon>Diptera</taxon>
        <taxon>Nematocera</taxon>
        <taxon>Culicoidea</taxon>
        <taxon>Culicidae</taxon>
        <taxon>Anophelinae</taxon>
        <taxon>Anopheles</taxon>
    </lineage>
</organism>
<reference evidence="1" key="1">
    <citation type="submission" date="2024-04" db="UniProtKB">
        <authorList>
            <consortium name="EnsemblMetazoa"/>
        </authorList>
    </citation>
    <scope>IDENTIFICATION</scope>
    <source>
        <strain evidence="1">EBRO</strain>
    </source>
</reference>
<name>A0AAG5D224_ANOAO</name>